<feature type="transmembrane region" description="Helical" evidence="1">
    <location>
        <begin position="273"/>
        <end position="292"/>
    </location>
</feature>
<feature type="domain" description="PGG" evidence="2">
    <location>
        <begin position="271"/>
        <end position="357"/>
    </location>
</feature>
<accession>A0A058ZW09</accession>
<keyword evidence="1" id="KW-0472">Membrane</keyword>
<evidence type="ECO:0000259" key="2">
    <source>
        <dbReference type="Pfam" id="PF13962"/>
    </source>
</evidence>
<feature type="transmembrane region" description="Helical" evidence="1">
    <location>
        <begin position="367"/>
        <end position="385"/>
    </location>
</feature>
<keyword evidence="1" id="KW-0812">Transmembrane</keyword>
<dbReference type="PANTHER" id="PTHR24128:SF24">
    <property type="entry name" value="ANKYRIN REPEAT PROTEIN"/>
    <property type="match status" value="1"/>
</dbReference>
<dbReference type="InterPro" id="IPR002110">
    <property type="entry name" value="Ankyrin_rpt"/>
</dbReference>
<dbReference type="AlphaFoldDB" id="A0A058ZW09"/>
<evidence type="ECO:0000256" key="1">
    <source>
        <dbReference type="SAM" id="Phobius"/>
    </source>
</evidence>
<feature type="transmembrane region" description="Helical" evidence="1">
    <location>
        <begin position="391"/>
        <end position="416"/>
    </location>
</feature>
<sequence>MGKSLAEKEEQEARESMLRLAIEKDDVAKLHKLLVEERALLDHVSKHPFPDTPLHFAAEAGKTQVAMEIAILRPSFARELNPEGYSPMHLALQREQYHTVRALMTLDPELVRVRGQCGFTPLHYVARKEGDNELELLAEFLCACKSSIEDLTSKCETAVHVAVNSHNLKAFKVLFRWLKRVHLTEILDWKDQDGNTVYNIASTKEPQPEIVDLLIGNFKVPLKIYQLIEKKLFRGAPASRPPTGNFPLSQFLSMEPTVFEKFKIWFVLRDESARNIILVLATLIMTITYQAALSPPGGYWQDNSSNSTVVTNSSGIAVEKPHKAGDIILNGSKLYEFTALNSTAFLVSIITIWITAIPLLPHTLPVYLLMLILSDVYCATATIAFPKSDVVAGLLIMTLYMSMLGVVLVVPVILWLNFYKYKIRLQSDATGRRVGDLLELKDRK</sequence>
<proteinExistence type="predicted"/>
<protein>
    <recommendedName>
        <fullName evidence="2">PGG domain-containing protein</fullName>
    </recommendedName>
</protein>
<dbReference type="OMA" id="LICAIVN"/>
<dbReference type="InParanoid" id="A0A058ZW09"/>
<dbReference type="KEGG" id="egr:104428173"/>
<dbReference type="PANTHER" id="PTHR24128">
    <property type="entry name" value="HOMEOBOX PROTEIN WARIAI"/>
    <property type="match status" value="1"/>
</dbReference>
<organism evidence="3">
    <name type="scientific">Eucalyptus grandis</name>
    <name type="common">Flooded gum</name>
    <dbReference type="NCBI Taxonomy" id="71139"/>
    <lineage>
        <taxon>Eukaryota</taxon>
        <taxon>Viridiplantae</taxon>
        <taxon>Streptophyta</taxon>
        <taxon>Embryophyta</taxon>
        <taxon>Tracheophyta</taxon>
        <taxon>Spermatophyta</taxon>
        <taxon>Magnoliopsida</taxon>
        <taxon>eudicotyledons</taxon>
        <taxon>Gunneridae</taxon>
        <taxon>Pentapetalae</taxon>
        <taxon>rosids</taxon>
        <taxon>malvids</taxon>
        <taxon>Myrtales</taxon>
        <taxon>Myrtaceae</taxon>
        <taxon>Myrtoideae</taxon>
        <taxon>Eucalypteae</taxon>
        <taxon>Eucalyptus</taxon>
    </lineage>
</organism>
<dbReference type="EMBL" id="KK198766">
    <property type="protein sequence ID" value="KCW45963.1"/>
    <property type="molecule type" value="Genomic_DNA"/>
</dbReference>
<dbReference type="InterPro" id="IPR036770">
    <property type="entry name" value="Ankyrin_rpt-contain_sf"/>
</dbReference>
<dbReference type="eggNOG" id="KOG0504">
    <property type="taxonomic scope" value="Eukaryota"/>
</dbReference>
<evidence type="ECO:0000313" key="3">
    <source>
        <dbReference type="EMBL" id="KCW45963.1"/>
    </source>
</evidence>
<dbReference type="OrthoDB" id="2306477at2759"/>
<name>A0A058ZW09_EUCGR</name>
<dbReference type="FunCoup" id="A0A058ZW09">
    <property type="interactions" value="177"/>
</dbReference>
<gene>
    <name evidence="3" type="ORF">EUGRSUZ_L00135</name>
</gene>
<reference evidence="3" key="1">
    <citation type="submission" date="2013-07" db="EMBL/GenBank/DDBJ databases">
        <title>The genome of Eucalyptus grandis.</title>
        <authorList>
            <person name="Schmutz J."/>
            <person name="Hayes R."/>
            <person name="Myburg A."/>
            <person name="Tuskan G."/>
            <person name="Grattapaglia D."/>
            <person name="Rokhsar D.S."/>
        </authorList>
    </citation>
    <scope>NUCLEOTIDE SEQUENCE</scope>
    <source>
        <tissue evidence="3">Leaf extractions</tissue>
    </source>
</reference>
<dbReference type="Pfam" id="PF13962">
    <property type="entry name" value="PGG"/>
    <property type="match status" value="1"/>
</dbReference>
<dbReference type="STRING" id="71139.A0A058ZW09"/>
<dbReference type="Pfam" id="PF12796">
    <property type="entry name" value="Ank_2"/>
    <property type="match status" value="1"/>
</dbReference>
<dbReference type="Gramene" id="KCW45963">
    <property type="protein sequence ID" value="KCW45963"/>
    <property type="gene ID" value="EUGRSUZ_L00135"/>
</dbReference>
<keyword evidence="1" id="KW-1133">Transmembrane helix</keyword>
<dbReference type="SUPFAM" id="SSF48403">
    <property type="entry name" value="Ankyrin repeat"/>
    <property type="match status" value="1"/>
</dbReference>
<dbReference type="Gene3D" id="1.25.40.20">
    <property type="entry name" value="Ankyrin repeat-containing domain"/>
    <property type="match status" value="1"/>
</dbReference>
<feature type="transmembrane region" description="Helical" evidence="1">
    <location>
        <begin position="339"/>
        <end position="360"/>
    </location>
</feature>
<dbReference type="SMART" id="SM00248">
    <property type="entry name" value="ANK"/>
    <property type="match status" value="5"/>
</dbReference>
<dbReference type="InterPro" id="IPR026961">
    <property type="entry name" value="PGG_dom"/>
</dbReference>